<dbReference type="PROSITE" id="PS50881">
    <property type="entry name" value="S5_DSRBD"/>
    <property type="match status" value="1"/>
</dbReference>
<keyword evidence="3 6" id="KW-0687">Ribonucleoprotein</keyword>
<evidence type="ECO:0000256" key="1">
    <source>
        <dbReference type="ARBA" id="ARBA00008945"/>
    </source>
</evidence>
<dbReference type="Pfam" id="PF03719">
    <property type="entry name" value="Ribosomal_S5_C"/>
    <property type="match status" value="1"/>
</dbReference>
<dbReference type="GO" id="GO:0006412">
    <property type="term" value="P:translation"/>
    <property type="evidence" value="ECO:0007669"/>
    <property type="project" value="InterPro"/>
</dbReference>
<dbReference type="FunFam" id="3.30.160.20:FF:000133">
    <property type="entry name" value="40S ribosomal protein S2"/>
    <property type="match status" value="1"/>
</dbReference>
<dbReference type="PANTHER" id="PTHR13718">
    <property type="entry name" value="RIBOSOMAL S SUBUNIT"/>
    <property type="match status" value="1"/>
</dbReference>
<feature type="domain" description="S5 DRBM" evidence="8">
    <location>
        <begin position="6"/>
        <end position="69"/>
    </location>
</feature>
<dbReference type="AlphaFoldDB" id="A0A1B0AR02"/>
<dbReference type="EnsemblMetazoa" id="GPPI005408-RA">
    <property type="protein sequence ID" value="GPPI005408-PA"/>
    <property type="gene ID" value="GPPI005408"/>
</dbReference>
<evidence type="ECO:0000313" key="9">
    <source>
        <dbReference type="EnsemblMetazoa" id="GPPI005408-PA"/>
    </source>
</evidence>
<sequence>MNDAALRDEVVKIMPVPKQTRAGQRTRFKAFVAIGDNNGHIGLGVKCSKEVATAIRAEIILAKLIVEPVRRGYWGNKIDKPPTVSIRLVPASRATGIVSASVRKKLPMMAGIEDCYLSARGSTGTLASCPGNGHSEEMF</sequence>
<dbReference type="InterPro" id="IPR020568">
    <property type="entry name" value="Ribosomal_Su5_D2-typ_SF"/>
</dbReference>
<dbReference type="PANTHER" id="PTHR13718:SF4">
    <property type="entry name" value="40S RIBOSOMAL PROTEIN S2"/>
    <property type="match status" value="1"/>
</dbReference>
<comment type="similarity">
    <text evidence="1 7">Belongs to the universal ribosomal protein uS5 family.</text>
</comment>
<dbReference type="SUPFAM" id="SSF54768">
    <property type="entry name" value="dsRNA-binding domain-like"/>
    <property type="match status" value="1"/>
</dbReference>
<dbReference type="Pfam" id="PF00333">
    <property type="entry name" value="Ribosomal_S5"/>
    <property type="match status" value="1"/>
</dbReference>
<dbReference type="InterPro" id="IPR018192">
    <property type="entry name" value="Ribosomal_uS5_N_CS"/>
</dbReference>
<dbReference type="GO" id="GO:0003723">
    <property type="term" value="F:RNA binding"/>
    <property type="evidence" value="ECO:0007669"/>
    <property type="project" value="InterPro"/>
</dbReference>
<dbReference type="InterPro" id="IPR000851">
    <property type="entry name" value="Ribosomal_uS5"/>
</dbReference>
<dbReference type="InterPro" id="IPR014721">
    <property type="entry name" value="Ribsml_uS5_D2-typ_fold_subgr"/>
</dbReference>
<keyword evidence="10" id="KW-1185">Reference proteome</keyword>
<proteinExistence type="inferred from homology"/>
<evidence type="ECO:0000313" key="10">
    <source>
        <dbReference type="Proteomes" id="UP000092460"/>
    </source>
</evidence>
<dbReference type="SUPFAM" id="SSF54211">
    <property type="entry name" value="Ribosomal protein S5 domain 2-like"/>
    <property type="match status" value="1"/>
</dbReference>
<evidence type="ECO:0000256" key="4">
    <source>
        <dbReference type="ARBA" id="ARBA00035255"/>
    </source>
</evidence>
<protein>
    <recommendedName>
        <fullName evidence="4">Small ribosomal subunit protein uS5</fullName>
    </recommendedName>
    <alternativeName>
        <fullName evidence="5">40S ribosomal protein S2</fullName>
    </alternativeName>
</protein>
<dbReference type="EMBL" id="JXJN01002193">
    <property type="status" value="NOT_ANNOTATED_CDS"/>
    <property type="molecule type" value="Genomic_DNA"/>
</dbReference>
<evidence type="ECO:0000256" key="2">
    <source>
        <dbReference type="ARBA" id="ARBA00022980"/>
    </source>
</evidence>
<dbReference type="Proteomes" id="UP000092460">
    <property type="component" value="Unassembled WGS sequence"/>
</dbReference>
<dbReference type="GO" id="GO:0022627">
    <property type="term" value="C:cytosolic small ribosomal subunit"/>
    <property type="evidence" value="ECO:0007669"/>
    <property type="project" value="TreeGrafter"/>
</dbReference>
<dbReference type="VEuPathDB" id="VectorBase:GPPI005408"/>
<organism evidence="9 10">
    <name type="scientific">Glossina palpalis gambiensis</name>
    <dbReference type="NCBI Taxonomy" id="67801"/>
    <lineage>
        <taxon>Eukaryota</taxon>
        <taxon>Metazoa</taxon>
        <taxon>Ecdysozoa</taxon>
        <taxon>Arthropoda</taxon>
        <taxon>Hexapoda</taxon>
        <taxon>Insecta</taxon>
        <taxon>Pterygota</taxon>
        <taxon>Neoptera</taxon>
        <taxon>Endopterygota</taxon>
        <taxon>Diptera</taxon>
        <taxon>Brachycera</taxon>
        <taxon>Muscomorpha</taxon>
        <taxon>Hippoboscoidea</taxon>
        <taxon>Glossinidae</taxon>
        <taxon>Glossina</taxon>
    </lineage>
</organism>
<name>A0A1B0AR02_9MUSC</name>
<keyword evidence="2 6" id="KW-0689">Ribosomal protein</keyword>
<dbReference type="Gene3D" id="3.30.230.10">
    <property type="match status" value="1"/>
</dbReference>
<dbReference type="PROSITE" id="PS00585">
    <property type="entry name" value="RIBOSOMAL_S5"/>
    <property type="match status" value="1"/>
</dbReference>
<reference evidence="9" key="2">
    <citation type="submission" date="2020-05" db="UniProtKB">
        <authorList>
            <consortium name="EnsemblMetazoa"/>
        </authorList>
    </citation>
    <scope>IDENTIFICATION</scope>
    <source>
        <strain evidence="9">IAEA</strain>
    </source>
</reference>
<dbReference type="InterPro" id="IPR005324">
    <property type="entry name" value="Ribosomal_uS5_C"/>
</dbReference>
<evidence type="ECO:0000256" key="5">
    <source>
        <dbReference type="ARBA" id="ARBA00035407"/>
    </source>
</evidence>
<dbReference type="Gene3D" id="3.30.160.20">
    <property type="match status" value="1"/>
</dbReference>
<dbReference type="EMBL" id="JXJN01002194">
    <property type="status" value="NOT_ANNOTATED_CDS"/>
    <property type="molecule type" value="Genomic_DNA"/>
</dbReference>
<evidence type="ECO:0000256" key="3">
    <source>
        <dbReference type="ARBA" id="ARBA00023274"/>
    </source>
</evidence>
<evidence type="ECO:0000259" key="8">
    <source>
        <dbReference type="PROSITE" id="PS50881"/>
    </source>
</evidence>
<dbReference type="STRING" id="67801.A0A1B0AR02"/>
<evidence type="ECO:0000256" key="6">
    <source>
        <dbReference type="PROSITE-ProRule" id="PRU00268"/>
    </source>
</evidence>
<accession>A0A1B0AR02</accession>
<dbReference type="InterPro" id="IPR013810">
    <property type="entry name" value="Ribosomal_uS5_N"/>
</dbReference>
<evidence type="ECO:0000256" key="7">
    <source>
        <dbReference type="RuleBase" id="RU003823"/>
    </source>
</evidence>
<dbReference type="GO" id="GO:0003735">
    <property type="term" value="F:structural constituent of ribosome"/>
    <property type="evidence" value="ECO:0007669"/>
    <property type="project" value="UniProtKB-UniRule"/>
</dbReference>
<reference evidence="10" key="1">
    <citation type="submission" date="2015-01" db="EMBL/GenBank/DDBJ databases">
        <authorList>
            <person name="Aksoy S."/>
            <person name="Warren W."/>
            <person name="Wilson R.K."/>
        </authorList>
    </citation>
    <scope>NUCLEOTIDE SEQUENCE [LARGE SCALE GENOMIC DNA]</scope>
    <source>
        <strain evidence="10">IAEA</strain>
    </source>
</reference>